<feature type="transmembrane region" description="Helical" evidence="1">
    <location>
        <begin position="439"/>
        <end position="467"/>
    </location>
</feature>
<accession>A0A1Y1YVR3</accession>
<gene>
    <name evidence="2" type="ORF">LY90DRAFT_678630</name>
</gene>
<feature type="transmembrane region" description="Helical" evidence="1">
    <location>
        <begin position="554"/>
        <end position="576"/>
    </location>
</feature>
<reference evidence="2 3" key="1">
    <citation type="submission" date="2016-08" db="EMBL/GenBank/DDBJ databases">
        <title>A Parts List for Fungal Cellulosomes Revealed by Comparative Genomics.</title>
        <authorList>
            <consortium name="DOE Joint Genome Institute"/>
            <person name="Haitjema C.H."/>
            <person name="Gilmore S.P."/>
            <person name="Henske J.K."/>
            <person name="Solomon K.V."/>
            <person name="De Groot R."/>
            <person name="Kuo A."/>
            <person name="Mondo S.J."/>
            <person name="Salamov A.A."/>
            <person name="Labutti K."/>
            <person name="Zhao Z."/>
            <person name="Chiniquy J."/>
            <person name="Barry K."/>
            <person name="Brewer H.M."/>
            <person name="Purvine S.O."/>
            <person name="Wright A.T."/>
            <person name="Boxma B."/>
            <person name="Van Alen T."/>
            <person name="Hackstein J.H."/>
            <person name="Baker S.E."/>
            <person name="Grigoriev I.V."/>
            <person name="O'Malley M.A."/>
        </authorList>
    </citation>
    <scope>NUCLEOTIDE SEQUENCE [LARGE SCALE GENOMIC DNA]</scope>
    <source>
        <strain evidence="2 3">G1</strain>
    </source>
</reference>
<evidence type="ECO:0000256" key="1">
    <source>
        <dbReference type="SAM" id="Phobius"/>
    </source>
</evidence>
<keyword evidence="1" id="KW-0472">Membrane</keyword>
<keyword evidence="3" id="KW-1185">Reference proteome</keyword>
<dbReference type="Proteomes" id="UP000193920">
    <property type="component" value="Unassembled WGS sequence"/>
</dbReference>
<evidence type="ECO:0000313" key="3">
    <source>
        <dbReference type="Proteomes" id="UP000193920"/>
    </source>
</evidence>
<name>A0A1Y1YVR3_9FUNG</name>
<feature type="transmembrane region" description="Helical" evidence="1">
    <location>
        <begin position="353"/>
        <end position="371"/>
    </location>
</feature>
<dbReference type="AlphaFoldDB" id="A0A1Y1YVR3"/>
<dbReference type="EMBL" id="MCOG01000493">
    <property type="protein sequence ID" value="ORY02138.1"/>
    <property type="molecule type" value="Genomic_DNA"/>
</dbReference>
<protein>
    <recommendedName>
        <fullName evidence="4">EGF-like domain-containing protein</fullName>
    </recommendedName>
</protein>
<comment type="caution">
    <text evidence="2">The sequence shown here is derived from an EMBL/GenBank/DDBJ whole genome shotgun (WGS) entry which is preliminary data.</text>
</comment>
<feature type="transmembrane region" description="Helical" evidence="1">
    <location>
        <begin position="528"/>
        <end position="548"/>
    </location>
</feature>
<proteinExistence type="predicted"/>
<evidence type="ECO:0008006" key="4">
    <source>
        <dbReference type="Google" id="ProtNLM"/>
    </source>
</evidence>
<dbReference type="OrthoDB" id="2155651at2759"/>
<feature type="transmembrane region" description="Helical" evidence="1">
    <location>
        <begin position="487"/>
        <end position="508"/>
    </location>
</feature>
<evidence type="ECO:0000313" key="2">
    <source>
        <dbReference type="EMBL" id="ORY02138.1"/>
    </source>
</evidence>
<sequence length="660" mass="77008">MKILSSVFENNYGINGGVIYFGQSNNHLNENTIELVDLIFNKNRAEYFGGVIFSDYEYLNFQNIRNVTFTENHAYAGGVVYIDNENSKNDENNIENKFIFMENKNFKYIHNTAESHGNNYATDPYMTDLLKLDINNFVIKSGDSFPLKFNLTDEFNQIIKDESKLYSNMGLKISIANEDNNKYKLNGNMCFFSNGICDLNNFKIFSTDPGNVKLKISLEHENNKVILTNKEINVKLEKCDKEQIKITDKHNFYSCENPICEESCPILNGTAECIKGYKENINSIELNQCKCLPGWEEINCDKRVFVKYNYLNKKIIEDTGFSKCELVLFGLLFVLISLNFNPFKNYNSCVLEFIFKHSGIILIYMIFTFYIKTARKLGLNLINYTGSNTLPFTSESFKDNSIIRSSSNQINQEIESKTTDENDVSSVSQSVAKKINKRILLLHSLALEFCIIYIALWVFLIITTFILKNKETKYKQEYNYNWRYECPLRTLSLGMTAIESVLILYLVLSTRKIWKYTYIFKCTRYISYACMIWTTLGPLIDLISNLTIQNKSNIILGFCITTNSICYLMIFFLFIWEKVYYILRQEDNNTHNYFIAEKLEKCIIHRSFSCECNKNYSEESDEIVSKYLDFYKYCTQIFLFKNGNLKYVNKGSKNILKFIV</sequence>
<organism evidence="2 3">
    <name type="scientific">Neocallimastix californiae</name>
    <dbReference type="NCBI Taxonomy" id="1754190"/>
    <lineage>
        <taxon>Eukaryota</taxon>
        <taxon>Fungi</taxon>
        <taxon>Fungi incertae sedis</taxon>
        <taxon>Chytridiomycota</taxon>
        <taxon>Chytridiomycota incertae sedis</taxon>
        <taxon>Neocallimastigomycetes</taxon>
        <taxon>Neocallimastigales</taxon>
        <taxon>Neocallimastigaceae</taxon>
        <taxon>Neocallimastix</taxon>
    </lineage>
</organism>
<keyword evidence="1" id="KW-1133">Transmembrane helix</keyword>
<keyword evidence="1" id="KW-0812">Transmembrane</keyword>